<evidence type="ECO:0000313" key="3">
    <source>
        <dbReference type="EMBL" id="PZO19378.1"/>
    </source>
</evidence>
<dbReference type="PANTHER" id="PTHR30032">
    <property type="entry name" value="N-ACETYLMURAMOYL-L-ALANINE AMIDASE-RELATED"/>
    <property type="match status" value="1"/>
</dbReference>
<reference evidence="4" key="1">
    <citation type="submission" date="2018-04" db="EMBL/GenBank/DDBJ databases">
        <authorList>
            <person name="Cornet L."/>
        </authorList>
    </citation>
    <scope>NUCLEOTIDE SEQUENCE [LARGE SCALE GENOMIC DNA]</scope>
</reference>
<dbReference type="EMBL" id="QBMC01000045">
    <property type="protein sequence ID" value="PZO19378.1"/>
    <property type="molecule type" value="Genomic_DNA"/>
</dbReference>
<evidence type="ECO:0000256" key="1">
    <source>
        <dbReference type="SAM" id="MobiDB-lite"/>
    </source>
</evidence>
<reference evidence="3 4" key="2">
    <citation type="submission" date="2018-06" db="EMBL/GenBank/DDBJ databases">
        <title>Metagenomic assembly of (sub)arctic Cyanobacteria and their associated microbiome from non-axenic cultures.</title>
        <authorList>
            <person name="Baurain D."/>
        </authorList>
    </citation>
    <scope>NUCLEOTIDE SEQUENCE [LARGE SCALE GENOMIC DNA]</scope>
    <source>
        <strain evidence="3">ULC129bin1</strain>
    </source>
</reference>
<accession>A0A2W4WJF2</accession>
<dbReference type="InterPro" id="IPR051922">
    <property type="entry name" value="Bact_Sporulation_Assoc"/>
</dbReference>
<sequence length="585" mass="64133">MVGASIVSAPLTGTVTGTLGSAAVGILLESTLSPQPAQAQSTSRNPEINVGIVQRFGTNKTDQLALAPLAGDQLTVSFSTNGQAQTLNTSQLQIGIDMQPLPAPLLQEWVVLSTHRSFESAEDSAKRWQAEGINAEMAQPDAWQVWAKREDYSTPLTRRLLLKNLHAAGYTDAHIDSRVVKEIPQVFFTANGYKYTRDTFSISTANRRIQMATDSSTRPRDLFAGDMKIQPNAYGNYTLVNRVPIEQYLRGVVPHEIGASAPRQAIEAQAVLARTYALRNLRRFAIDDYEICADTQCQVYFGMAETYPVVDQAIAATAGQVLTYQNELVDALYSSTTGGITSRFTDVWNGEDRPYLTPVIDSLKTQWDLAARPLSNEDNFRAFIALKDGFNEDGWPAFRWNRTASLQEIGNTLKEYLTKRQHPLANFSEITALTVTERAPSGRVQKIQVDTDLGAFDLIKDEAVKALVPPTSLLFYLDPVYEPPKTAQISGGAIAANQNPAVKQAQPAESAPAQPQPAQTEPTQPKPVLTGYRFIGGGFGHGVGMSQTGAYNLGDRGYTYSQILEFYYPGTQLQPISESTIFYAK</sequence>
<dbReference type="Pfam" id="PF08486">
    <property type="entry name" value="SpoIID"/>
    <property type="match status" value="1"/>
</dbReference>
<dbReference type="Proteomes" id="UP000249354">
    <property type="component" value="Unassembled WGS sequence"/>
</dbReference>
<organism evidence="3 4">
    <name type="scientific">Leptolyngbya foveolarum</name>
    <dbReference type="NCBI Taxonomy" id="47253"/>
    <lineage>
        <taxon>Bacteria</taxon>
        <taxon>Bacillati</taxon>
        <taxon>Cyanobacteriota</taxon>
        <taxon>Cyanophyceae</taxon>
        <taxon>Leptolyngbyales</taxon>
        <taxon>Leptolyngbyaceae</taxon>
        <taxon>Leptolyngbya group</taxon>
        <taxon>Leptolyngbya</taxon>
    </lineage>
</organism>
<name>A0A2W4WJF2_9CYAN</name>
<dbReference type="AlphaFoldDB" id="A0A2W4WJF2"/>
<protein>
    <submittedName>
        <fullName evidence="3">Amidase</fullName>
    </submittedName>
</protein>
<dbReference type="InterPro" id="IPR013486">
    <property type="entry name" value="SpoIID/LytB"/>
</dbReference>
<evidence type="ECO:0000313" key="4">
    <source>
        <dbReference type="Proteomes" id="UP000249354"/>
    </source>
</evidence>
<feature type="domain" description="Sporulation stage II protein D amidase enhancer LytB N-terminal" evidence="2">
    <location>
        <begin position="235"/>
        <end position="324"/>
    </location>
</feature>
<dbReference type="GO" id="GO:0030288">
    <property type="term" value="C:outer membrane-bounded periplasmic space"/>
    <property type="evidence" value="ECO:0007669"/>
    <property type="project" value="TreeGrafter"/>
</dbReference>
<dbReference type="InterPro" id="IPR013693">
    <property type="entry name" value="SpoIID/LytB_N"/>
</dbReference>
<dbReference type="NCBIfam" id="TIGR02669">
    <property type="entry name" value="SpoIID_LytB"/>
    <property type="match status" value="1"/>
</dbReference>
<evidence type="ECO:0000259" key="2">
    <source>
        <dbReference type="Pfam" id="PF08486"/>
    </source>
</evidence>
<feature type="compositionally biased region" description="Low complexity" evidence="1">
    <location>
        <begin position="504"/>
        <end position="523"/>
    </location>
</feature>
<feature type="region of interest" description="Disordered" evidence="1">
    <location>
        <begin position="499"/>
        <end position="527"/>
    </location>
</feature>
<dbReference type="GO" id="GO:0030435">
    <property type="term" value="P:sporulation resulting in formation of a cellular spore"/>
    <property type="evidence" value="ECO:0007669"/>
    <property type="project" value="InterPro"/>
</dbReference>
<comment type="caution">
    <text evidence="3">The sequence shown here is derived from an EMBL/GenBank/DDBJ whole genome shotgun (WGS) entry which is preliminary data.</text>
</comment>
<dbReference type="PANTHER" id="PTHR30032:SF4">
    <property type="entry name" value="AMIDASE ENHANCER"/>
    <property type="match status" value="1"/>
</dbReference>
<proteinExistence type="predicted"/>
<gene>
    <name evidence="3" type="ORF">DCF25_08680</name>
</gene>